<sequence>MDIAGLVKVKVQADLSELDRGFAEGRSKSQAFDREASRTFSNLGRNATVAGSAARAANDNIAGSATRAALAYDGLNKAMLLASSAIGTIAGAAIGTALIKYSDAWSDMQSRVGAAIKDMDAAPALMQRIVDIANASYSPLDQTVEIYSRNVSVLRDLGKGASEAADFTEALNHALVLTATRGERAASVQNALSKAMAVGKLQADGLETILANGGEVAQALADELGTTVNGLRKMASEGKITGSVIAEALIKRLDDLRERAGEMPATIGDAFTRIQTNLTAFIGQMDKASGASEAVATALLSLADNIGRVVTYGATAVTMYGTYYVAAFVAARVATVGLTGALTLLRAALIRTGIGALIVAAGELIYQFTRLVEATGSFSGALQEMGRRSEILLDAVVWSFRAAAETIQSIWYGAMADILRATEDSMGGILRTLGVSAESMGTAIEGFTARAKQMGEVAASSAAIAAEQFKTAFGEIKLPEFSGSGGSGRAASDLGKIDKAAQKAAKAYERITERAVEFIRQQELEAQVIGMTQQAAQALRFEQDLLNEARRAGLKLTASDKQGFKALAEAMAEAEERTRVLTERFEFMKDLTKGFFSDFKNDLINNMSQGMSFWESAWRAMANAALNALDRIVDKLMNDVLDALFEVKGAGSGGGGLLGGLLGLFGLGGGGAAAAADPWAGLRMAKGGAFANGISGFSNTIVDRATPFRFANGAGIMGEAGPEAIMPLKRGPDGRLGVSAPGAANQNQQTNVNITVDVRGANGNTEIREMVDQGVKAGLAKYEKGASYRASRDLRDAGARGYMR</sequence>
<reference evidence="2 3" key="1">
    <citation type="submission" date="2018-05" db="EMBL/GenBank/DDBJ databases">
        <title>Genomic Encyclopedia of Type Strains, Phase IV (KMG-IV): sequencing the most valuable type-strain genomes for metagenomic binning, comparative biology and taxonomic classification.</title>
        <authorList>
            <person name="Goeker M."/>
        </authorList>
    </citation>
    <scope>NUCLEOTIDE SEQUENCE [LARGE SCALE GENOMIC DNA]</scope>
    <source>
        <strain evidence="2 3">DSM 6986</strain>
    </source>
</reference>
<comment type="caution">
    <text evidence="2">The sequence shown here is derived from an EMBL/GenBank/DDBJ whole genome shotgun (WGS) entry which is preliminary data.</text>
</comment>
<evidence type="ECO:0000313" key="3">
    <source>
        <dbReference type="Proteomes" id="UP000245396"/>
    </source>
</evidence>
<dbReference type="InterPro" id="IPR013491">
    <property type="entry name" value="Tape_meas_N"/>
</dbReference>
<evidence type="ECO:0000313" key="2">
    <source>
        <dbReference type="EMBL" id="PWJ81476.1"/>
    </source>
</evidence>
<dbReference type="Pfam" id="PF20155">
    <property type="entry name" value="TMP_3"/>
    <property type="match status" value="1"/>
</dbReference>
<proteinExistence type="predicted"/>
<dbReference type="Proteomes" id="UP000245396">
    <property type="component" value="Unassembled WGS sequence"/>
</dbReference>
<feature type="domain" description="Tape measure protein N-terminal" evidence="1">
    <location>
        <begin position="97"/>
        <end position="287"/>
    </location>
</feature>
<dbReference type="RefSeq" id="WP_170125142.1">
    <property type="nucleotide sequence ID" value="NZ_QGGG01000010.1"/>
</dbReference>
<protein>
    <submittedName>
        <fullName evidence="2">Lambda family phage tail tape measure protein</fullName>
    </submittedName>
</protein>
<keyword evidence="3" id="KW-1185">Reference proteome</keyword>
<accession>A0A316C0E0</accession>
<evidence type="ECO:0000259" key="1">
    <source>
        <dbReference type="Pfam" id="PF20155"/>
    </source>
</evidence>
<name>A0A316C0E0_PSESE</name>
<gene>
    <name evidence="2" type="ORF">C7441_1107</name>
</gene>
<dbReference type="NCBIfam" id="TIGR02675">
    <property type="entry name" value="tape_meas_nterm"/>
    <property type="match status" value="1"/>
</dbReference>
<organism evidence="2 3">
    <name type="scientific">Pseudaminobacter salicylatoxidans</name>
    <dbReference type="NCBI Taxonomy" id="93369"/>
    <lineage>
        <taxon>Bacteria</taxon>
        <taxon>Pseudomonadati</taxon>
        <taxon>Pseudomonadota</taxon>
        <taxon>Alphaproteobacteria</taxon>
        <taxon>Hyphomicrobiales</taxon>
        <taxon>Phyllobacteriaceae</taxon>
        <taxon>Pseudaminobacter</taxon>
    </lineage>
</organism>
<dbReference type="AlphaFoldDB" id="A0A316C0E0"/>
<dbReference type="EMBL" id="QGGG01000010">
    <property type="protein sequence ID" value="PWJ81476.1"/>
    <property type="molecule type" value="Genomic_DNA"/>
</dbReference>